<evidence type="ECO:0000313" key="1">
    <source>
        <dbReference type="EMBL" id="GEU77349.1"/>
    </source>
</evidence>
<organism evidence="1">
    <name type="scientific">Tanacetum cinerariifolium</name>
    <name type="common">Dalmatian daisy</name>
    <name type="synonym">Chrysanthemum cinerariifolium</name>
    <dbReference type="NCBI Taxonomy" id="118510"/>
    <lineage>
        <taxon>Eukaryota</taxon>
        <taxon>Viridiplantae</taxon>
        <taxon>Streptophyta</taxon>
        <taxon>Embryophyta</taxon>
        <taxon>Tracheophyta</taxon>
        <taxon>Spermatophyta</taxon>
        <taxon>Magnoliopsida</taxon>
        <taxon>eudicotyledons</taxon>
        <taxon>Gunneridae</taxon>
        <taxon>Pentapetalae</taxon>
        <taxon>asterids</taxon>
        <taxon>campanulids</taxon>
        <taxon>Asterales</taxon>
        <taxon>Asteraceae</taxon>
        <taxon>Asteroideae</taxon>
        <taxon>Anthemideae</taxon>
        <taxon>Anthemidinae</taxon>
        <taxon>Tanacetum</taxon>
    </lineage>
</organism>
<dbReference type="EMBL" id="BKCJ010007455">
    <property type="protein sequence ID" value="GEU77349.1"/>
    <property type="molecule type" value="Genomic_DNA"/>
</dbReference>
<sequence>MGRGKGPEEKDFLFGYPKIKKDEGKMTLWLRGGEKERMHGYSVCRSHVGLDLVETGEPAETVVRLPEVVEQKIPGYLKLIEEELVVATLDCSGLLLCR</sequence>
<protein>
    <submittedName>
        <fullName evidence="1">Uncharacterized protein</fullName>
    </submittedName>
</protein>
<name>A0A6L2MVB3_TANCI</name>
<proteinExistence type="predicted"/>
<reference evidence="1" key="1">
    <citation type="journal article" date="2019" name="Sci. Rep.">
        <title>Draft genome of Tanacetum cinerariifolium, the natural source of mosquito coil.</title>
        <authorList>
            <person name="Yamashiro T."/>
            <person name="Shiraishi A."/>
            <person name="Satake H."/>
            <person name="Nakayama K."/>
        </authorList>
    </citation>
    <scope>NUCLEOTIDE SEQUENCE</scope>
</reference>
<gene>
    <name evidence="1" type="ORF">Tci_049327</name>
</gene>
<accession>A0A6L2MVB3</accession>
<dbReference type="AlphaFoldDB" id="A0A6L2MVB3"/>
<comment type="caution">
    <text evidence="1">The sequence shown here is derived from an EMBL/GenBank/DDBJ whole genome shotgun (WGS) entry which is preliminary data.</text>
</comment>